<evidence type="ECO:0000313" key="1">
    <source>
        <dbReference type="EMBL" id="CAG9312687.1"/>
    </source>
</evidence>
<proteinExistence type="predicted"/>
<dbReference type="AlphaFoldDB" id="A0AAU9IGS9"/>
<accession>A0AAU9IGS9</accession>
<dbReference type="EMBL" id="CAJZBQ010000008">
    <property type="protein sequence ID" value="CAG9312687.1"/>
    <property type="molecule type" value="Genomic_DNA"/>
</dbReference>
<dbReference type="SUPFAM" id="SSF50965">
    <property type="entry name" value="Galactose oxidase, central domain"/>
    <property type="match status" value="1"/>
</dbReference>
<reference evidence="1" key="1">
    <citation type="submission" date="2021-09" db="EMBL/GenBank/DDBJ databases">
        <authorList>
            <consortium name="AG Swart"/>
            <person name="Singh M."/>
            <person name="Singh A."/>
            <person name="Seah K."/>
            <person name="Emmerich C."/>
        </authorList>
    </citation>
    <scope>NUCLEOTIDE SEQUENCE</scope>
    <source>
        <strain evidence="1">ATCC30299</strain>
    </source>
</reference>
<organism evidence="1 2">
    <name type="scientific">Blepharisma stoltei</name>
    <dbReference type="NCBI Taxonomy" id="1481888"/>
    <lineage>
        <taxon>Eukaryota</taxon>
        <taxon>Sar</taxon>
        <taxon>Alveolata</taxon>
        <taxon>Ciliophora</taxon>
        <taxon>Postciliodesmatophora</taxon>
        <taxon>Heterotrichea</taxon>
        <taxon>Heterotrichida</taxon>
        <taxon>Blepharismidae</taxon>
        <taxon>Blepharisma</taxon>
    </lineage>
</organism>
<evidence type="ECO:0000313" key="2">
    <source>
        <dbReference type="Proteomes" id="UP001162131"/>
    </source>
</evidence>
<dbReference type="Proteomes" id="UP001162131">
    <property type="component" value="Unassembled WGS sequence"/>
</dbReference>
<keyword evidence="2" id="KW-1185">Reference proteome</keyword>
<sequence>MPMPNPDYLCNSTIFNGNILVSGHESKNIFIYSPDIDSFSTIPYNFEENTRKIFVNLEKLYLIECYGRIFESDIGDEYKWKRIASSVINYSAAQAYYSYNKGEIYIGCTGIHRSYYKFNLENKLMARK</sequence>
<name>A0AAU9IGS9_9CILI</name>
<gene>
    <name evidence="1" type="ORF">BSTOLATCC_MIC7211</name>
</gene>
<protein>
    <submittedName>
        <fullName evidence="1">Uncharacterized protein</fullName>
    </submittedName>
</protein>
<dbReference type="InterPro" id="IPR011043">
    <property type="entry name" value="Gal_Oxase/kelch_b-propeller"/>
</dbReference>
<comment type="caution">
    <text evidence="1">The sequence shown here is derived from an EMBL/GenBank/DDBJ whole genome shotgun (WGS) entry which is preliminary data.</text>
</comment>